<evidence type="ECO:0000313" key="1">
    <source>
        <dbReference type="EMBL" id="MBD2280338.1"/>
    </source>
</evidence>
<comment type="caution">
    <text evidence="1">The sequence shown here is derived from an EMBL/GenBank/DDBJ whole genome shotgun (WGS) entry which is preliminary data.</text>
</comment>
<dbReference type="SUPFAM" id="SSF53335">
    <property type="entry name" value="S-adenosyl-L-methionine-dependent methyltransferases"/>
    <property type="match status" value="1"/>
</dbReference>
<dbReference type="Pfam" id="PF13489">
    <property type="entry name" value="Methyltransf_23"/>
    <property type="match status" value="1"/>
</dbReference>
<dbReference type="Gene3D" id="3.40.50.150">
    <property type="entry name" value="Vaccinia Virus protein VP39"/>
    <property type="match status" value="1"/>
</dbReference>
<dbReference type="Proteomes" id="UP000606721">
    <property type="component" value="Unassembled WGS sequence"/>
</dbReference>
<dbReference type="EMBL" id="JACJQT010000058">
    <property type="protein sequence ID" value="MBD2280338.1"/>
    <property type="molecule type" value="Genomic_DNA"/>
</dbReference>
<evidence type="ECO:0000313" key="2">
    <source>
        <dbReference type="Proteomes" id="UP000606721"/>
    </source>
</evidence>
<sequence length="201" mass="22823">MCNNSCIEFYQRVIKPNEVSGKKILEVGSANLNGGLRSYLENLSPIEYIGVDIQEAPGVDIVLRAEDLVKHFGENKFDFVVSTEVLEHIADWITVINNLKKIVSPNGVILLTTRSIGFPYHGFPNDYWRFEVKDMQRIFADFDIIALESDQSEPGVFIKAIKPSQNPQVFSEIDHYKLWSIITGKRESAYFANKFIASPPH</sequence>
<gene>
    <name evidence="1" type="ORF">H6F99_19305</name>
</gene>
<keyword evidence="2" id="KW-1185">Reference proteome</keyword>
<accession>A0ABR8C1E6</accession>
<dbReference type="GO" id="GO:0032259">
    <property type="term" value="P:methylation"/>
    <property type="evidence" value="ECO:0007669"/>
    <property type="project" value="UniProtKB-KW"/>
</dbReference>
<reference evidence="1 2" key="1">
    <citation type="journal article" date="2020" name="ISME J.">
        <title>Comparative genomics reveals insights into cyanobacterial evolution and habitat adaptation.</title>
        <authorList>
            <person name="Chen M.Y."/>
            <person name="Teng W.K."/>
            <person name="Zhao L."/>
            <person name="Hu C.X."/>
            <person name="Zhou Y.K."/>
            <person name="Han B.P."/>
            <person name="Song L.R."/>
            <person name="Shu W.S."/>
        </authorList>
    </citation>
    <scope>NUCLEOTIDE SEQUENCE [LARGE SCALE GENOMIC DNA]</scope>
    <source>
        <strain evidence="1 2">FACHB-1040</strain>
    </source>
</reference>
<dbReference type="RefSeq" id="WP_190383934.1">
    <property type="nucleotide sequence ID" value="NZ_JACJQT010000058.1"/>
</dbReference>
<organism evidence="1 2">
    <name type="scientific">Aphanizomenon flos-aquae FACHB-1040</name>
    <dbReference type="NCBI Taxonomy" id="2692887"/>
    <lineage>
        <taxon>Bacteria</taxon>
        <taxon>Bacillati</taxon>
        <taxon>Cyanobacteriota</taxon>
        <taxon>Cyanophyceae</taxon>
        <taxon>Nostocales</taxon>
        <taxon>Aphanizomenonaceae</taxon>
        <taxon>Aphanizomenon</taxon>
    </lineage>
</organism>
<dbReference type="InterPro" id="IPR029063">
    <property type="entry name" value="SAM-dependent_MTases_sf"/>
</dbReference>
<name>A0ABR8C1E6_APHFL</name>
<protein>
    <submittedName>
        <fullName evidence="1">Class I SAM-dependent methyltransferase</fullName>
    </submittedName>
</protein>
<dbReference type="GO" id="GO:0008168">
    <property type="term" value="F:methyltransferase activity"/>
    <property type="evidence" value="ECO:0007669"/>
    <property type="project" value="UniProtKB-KW"/>
</dbReference>
<keyword evidence="1" id="KW-0489">Methyltransferase</keyword>
<dbReference type="CDD" id="cd02440">
    <property type="entry name" value="AdoMet_MTases"/>
    <property type="match status" value="1"/>
</dbReference>
<proteinExistence type="predicted"/>
<keyword evidence="1" id="KW-0808">Transferase</keyword>